<name>A0A081D9P0_NONUL</name>
<dbReference type="Proteomes" id="UP000028980">
    <property type="component" value="Unassembled WGS sequence"/>
</dbReference>
<sequence>MDQAMLSKMERGERSFRREDIDALAKIFKQPKKELLTLWLADKILKTTENQRYKKEALQLAIDQFDN</sequence>
<dbReference type="AlphaFoldDB" id="A0A081D9P0"/>
<dbReference type="EMBL" id="BBLG01000002">
    <property type="protein sequence ID" value="GAK75636.1"/>
    <property type="molecule type" value="Genomic_DNA"/>
</dbReference>
<comment type="caution">
    <text evidence="2">The sequence shown here is derived from an EMBL/GenBank/DDBJ whole genome shotgun (WGS) entry which is preliminary data.</text>
</comment>
<evidence type="ECO:0000313" key="2">
    <source>
        <dbReference type="EMBL" id="GAK75636.1"/>
    </source>
</evidence>
<dbReference type="InterPro" id="IPR001387">
    <property type="entry name" value="Cro/C1-type_HTH"/>
</dbReference>
<protein>
    <recommendedName>
        <fullName evidence="1">HTH cro/C1-type domain-containing protein</fullName>
    </recommendedName>
</protein>
<reference evidence="2 3" key="1">
    <citation type="journal article" date="2014" name="Genome Announc.">
        <title>Draft Genome Sequences of Marine Flavobacterium Nonlabens Strains NR17, NR24, NR27, NR32, NR33, and Ara13.</title>
        <authorList>
            <person name="Nakanishi M."/>
            <person name="Meirelles P."/>
            <person name="Suzuki R."/>
            <person name="Takatani N."/>
            <person name="Mino S."/>
            <person name="Suda W."/>
            <person name="Oshima K."/>
            <person name="Hattori M."/>
            <person name="Ohkuma M."/>
            <person name="Hosokawa M."/>
            <person name="Miyashita K."/>
            <person name="Thompson F.L."/>
            <person name="Niwa A."/>
            <person name="Sawabe T."/>
            <person name="Sawabe T."/>
        </authorList>
    </citation>
    <scope>NUCLEOTIDE SEQUENCE [LARGE SCALE GENOMIC DNA]</scope>
    <source>
        <strain evidence="3">JCM19296</strain>
    </source>
</reference>
<organism evidence="2 3">
    <name type="scientific">Nonlabens ulvanivorans</name>
    <name type="common">Persicivirga ulvanivorans</name>
    <dbReference type="NCBI Taxonomy" id="906888"/>
    <lineage>
        <taxon>Bacteria</taxon>
        <taxon>Pseudomonadati</taxon>
        <taxon>Bacteroidota</taxon>
        <taxon>Flavobacteriia</taxon>
        <taxon>Flavobacteriales</taxon>
        <taxon>Flavobacteriaceae</taxon>
        <taxon>Nonlabens</taxon>
    </lineage>
</organism>
<evidence type="ECO:0000313" key="3">
    <source>
        <dbReference type="Proteomes" id="UP000028980"/>
    </source>
</evidence>
<accession>A0A081D9P0</accession>
<proteinExistence type="predicted"/>
<dbReference type="PROSITE" id="PS50943">
    <property type="entry name" value="HTH_CROC1"/>
    <property type="match status" value="1"/>
</dbReference>
<gene>
    <name evidence="2" type="ORF">JCM19296_1228</name>
</gene>
<evidence type="ECO:0000259" key="1">
    <source>
        <dbReference type="PROSITE" id="PS50943"/>
    </source>
</evidence>
<feature type="domain" description="HTH cro/C1-type" evidence="1">
    <location>
        <begin position="1"/>
        <end position="35"/>
    </location>
</feature>